<dbReference type="Proteomes" id="UP000639772">
    <property type="component" value="Unassembled WGS sequence"/>
</dbReference>
<protein>
    <submittedName>
        <fullName evidence="1">Uncharacterized protein</fullName>
    </submittedName>
</protein>
<dbReference type="EMBL" id="JADCNM010000004">
    <property type="protein sequence ID" value="KAG0487171.1"/>
    <property type="molecule type" value="Genomic_DNA"/>
</dbReference>
<proteinExistence type="predicted"/>
<sequence>MVSGLSFLPFVHRIYLVFPVSPFTGTVVLHPCRLVTPPSSLLCSGRLKRVRLPRLQLSSPPSFPPLPLPGQLTAYPPQHVFSHETPRRSCNPPSPASPLHFLRPYYTSPACSTSPPRLLKVFLGALSESSPCRPGAKSVGCIQEGCCEARVEEALDLDSPFRRAVAAMINDSPSGSPWPDD</sequence>
<name>A0A835RDJ6_VANPL</name>
<gene>
    <name evidence="1" type="ORF">HPP92_009266</name>
</gene>
<dbReference type="AlphaFoldDB" id="A0A835RDJ6"/>
<comment type="caution">
    <text evidence="1">The sequence shown here is derived from an EMBL/GenBank/DDBJ whole genome shotgun (WGS) entry which is preliminary data.</text>
</comment>
<evidence type="ECO:0000313" key="2">
    <source>
        <dbReference type="Proteomes" id="UP000639772"/>
    </source>
</evidence>
<organism evidence="1 2">
    <name type="scientific">Vanilla planifolia</name>
    <name type="common">Vanilla</name>
    <dbReference type="NCBI Taxonomy" id="51239"/>
    <lineage>
        <taxon>Eukaryota</taxon>
        <taxon>Viridiplantae</taxon>
        <taxon>Streptophyta</taxon>
        <taxon>Embryophyta</taxon>
        <taxon>Tracheophyta</taxon>
        <taxon>Spermatophyta</taxon>
        <taxon>Magnoliopsida</taxon>
        <taxon>Liliopsida</taxon>
        <taxon>Asparagales</taxon>
        <taxon>Orchidaceae</taxon>
        <taxon>Vanilloideae</taxon>
        <taxon>Vanilleae</taxon>
        <taxon>Vanilla</taxon>
    </lineage>
</organism>
<reference evidence="1 2" key="1">
    <citation type="journal article" date="2020" name="Nat. Food">
        <title>A phased Vanilla planifolia genome enables genetic improvement of flavour and production.</title>
        <authorList>
            <person name="Hasing T."/>
            <person name="Tang H."/>
            <person name="Brym M."/>
            <person name="Khazi F."/>
            <person name="Huang T."/>
            <person name="Chambers A.H."/>
        </authorList>
    </citation>
    <scope>NUCLEOTIDE SEQUENCE [LARGE SCALE GENOMIC DNA]</scope>
    <source>
        <tissue evidence="1">Leaf</tissue>
    </source>
</reference>
<evidence type="ECO:0000313" key="1">
    <source>
        <dbReference type="EMBL" id="KAG0487171.1"/>
    </source>
</evidence>
<accession>A0A835RDJ6</accession>